<dbReference type="OrthoDB" id="8116053at2"/>
<keyword evidence="3" id="KW-1185">Reference proteome</keyword>
<evidence type="ECO:0000313" key="2">
    <source>
        <dbReference type="EMBL" id="EKT62528.1"/>
    </source>
</evidence>
<dbReference type="eggNOG" id="COG0346">
    <property type="taxonomic scope" value="Bacteria"/>
</dbReference>
<evidence type="ECO:0000313" key="3">
    <source>
        <dbReference type="Proteomes" id="UP000009336"/>
    </source>
</evidence>
<protein>
    <recommendedName>
        <fullName evidence="1">VOC domain-containing protein</fullName>
    </recommendedName>
</protein>
<name>K8WPI0_9GAMM</name>
<dbReference type="InterPro" id="IPR029068">
    <property type="entry name" value="Glyas_Bleomycin-R_OHBP_Dase"/>
</dbReference>
<sequence>MVDPQSHSEVLFVAGFGPITQDVLVSRDFYLDTLGLPLKIMEGNPDYLTCEDKQLDGVNHFALWPLSQAAQSCFGVEIWPAEHTVPQSWIEFEVANITKATQDFIDKGYTVLISGRQEPWGQTVTRLLSPEGMLVGLTITPWLR</sequence>
<evidence type="ECO:0000259" key="1">
    <source>
        <dbReference type="PROSITE" id="PS51819"/>
    </source>
</evidence>
<dbReference type="InterPro" id="IPR037523">
    <property type="entry name" value="VOC_core"/>
</dbReference>
<dbReference type="Proteomes" id="UP000009336">
    <property type="component" value="Unassembled WGS sequence"/>
</dbReference>
<comment type="caution">
    <text evidence="2">The sequence shown here is derived from an EMBL/GenBank/DDBJ whole genome shotgun (WGS) entry which is preliminary data.</text>
</comment>
<feature type="domain" description="VOC" evidence="1">
    <location>
        <begin position="9"/>
        <end position="140"/>
    </location>
</feature>
<organism evidence="2 3">
    <name type="scientific">Providencia burhodogranariea DSM 19968</name>
    <dbReference type="NCBI Taxonomy" id="1141662"/>
    <lineage>
        <taxon>Bacteria</taxon>
        <taxon>Pseudomonadati</taxon>
        <taxon>Pseudomonadota</taxon>
        <taxon>Gammaproteobacteria</taxon>
        <taxon>Enterobacterales</taxon>
        <taxon>Morganellaceae</taxon>
        <taxon>Providencia</taxon>
    </lineage>
</organism>
<proteinExistence type="predicted"/>
<accession>K8WPI0</accession>
<dbReference type="Gene3D" id="3.10.180.10">
    <property type="entry name" value="2,3-Dihydroxybiphenyl 1,2-Dioxygenase, domain 1"/>
    <property type="match status" value="1"/>
</dbReference>
<dbReference type="RefSeq" id="WP_008911419.1">
    <property type="nucleotide sequence ID" value="NZ_KB233222.1"/>
</dbReference>
<dbReference type="PATRIC" id="fig|1141662.3.peg.1412"/>
<dbReference type="STRING" id="1141662.OOA_06963"/>
<dbReference type="PROSITE" id="PS51819">
    <property type="entry name" value="VOC"/>
    <property type="match status" value="1"/>
</dbReference>
<gene>
    <name evidence="2" type="ORF">OOA_06963</name>
</gene>
<reference evidence="2 3" key="1">
    <citation type="journal article" date="2012" name="BMC Genomics">
        <title>Comparative genomics of bacteria in the genus Providencia isolated from wild Drosophila melanogaster.</title>
        <authorList>
            <person name="Galac M.R."/>
            <person name="Lazzaro B.P."/>
        </authorList>
    </citation>
    <scope>NUCLEOTIDE SEQUENCE [LARGE SCALE GENOMIC DNA]</scope>
    <source>
        <strain evidence="2 3">DSM 19968</strain>
    </source>
</reference>
<dbReference type="SUPFAM" id="SSF54593">
    <property type="entry name" value="Glyoxalase/Bleomycin resistance protein/Dihydroxybiphenyl dioxygenase"/>
    <property type="match status" value="1"/>
</dbReference>
<dbReference type="AlphaFoldDB" id="K8WPI0"/>
<dbReference type="HOGENOM" id="CLU_1737637_0_0_6"/>
<dbReference type="EMBL" id="AKKL01000019">
    <property type="protein sequence ID" value="EKT62528.1"/>
    <property type="molecule type" value="Genomic_DNA"/>
</dbReference>